<dbReference type="RefSeq" id="WP_118221781.1">
    <property type="nucleotide sequence ID" value="NZ_JADNIJ010000006.1"/>
</dbReference>
<feature type="chain" id="PRO_5019296710" evidence="1">
    <location>
        <begin position="22"/>
        <end position="475"/>
    </location>
</feature>
<organism evidence="2 3">
    <name type="scientific">Bacteroides intestinalis</name>
    <dbReference type="NCBI Taxonomy" id="329854"/>
    <lineage>
        <taxon>Bacteria</taxon>
        <taxon>Pseudomonadati</taxon>
        <taxon>Bacteroidota</taxon>
        <taxon>Bacteroidia</taxon>
        <taxon>Bacteroidales</taxon>
        <taxon>Bacteroidaceae</taxon>
        <taxon>Bacteroides</taxon>
    </lineage>
</organism>
<evidence type="ECO:0000256" key="1">
    <source>
        <dbReference type="SAM" id="SignalP"/>
    </source>
</evidence>
<accession>A0A414LC66</accession>
<dbReference type="InterPro" id="IPR025401">
    <property type="entry name" value="DUF4374"/>
</dbReference>
<evidence type="ECO:0000313" key="3">
    <source>
        <dbReference type="Proteomes" id="UP000285650"/>
    </source>
</evidence>
<evidence type="ECO:0000313" key="2">
    <source>
        <dbReference type="EMBL" id="RHE92429.1"/>
    </source>
</evidence>
<protein>
    <submittedName>
        <fullName evidence="2">DUF4374 domain-containing protein</fullName>
    </submittedName>
</protein>
<dbReference type="PROSITE" id="PS51257">
    <property type="entry name" value="PROKAR_LIPOPROTEIN"/>
    <property type="match status" value="1"/>
</dbReference>
<comment type="caution">
    <text evidence="2">The sequence shown here is derived from an EMBL/GenBank/DDBJ whole genome shotgun (WGS) entry which is preliminary data.</text>
</comment>
<name>A0A414LC66_9BACE</name>
<proteinExistence type="predicted"/>
<gene>
    <name evidence="2" type="ORF">DW712_09100</name>
</gene>
<dbReference type="AlphaFoldDB" id="A0A414LC66"/>
<reference evidence="2 3" key="1">
    <citation type="submission" date="2018-08" db="EMBL/GenBank/DDBJ databases">
        <title>A genome reference for cultivated species of the human gut microbiota.</title>
        <authorList>
            <person name="Zou Y."/>
            <person name="Xue W."/>
            <person name="Luo G."/>
        </authorList>
    </citation>
    <scope>NUCLEOTIDE SEQUENCE [LARGE SCALE GENOMIC DNA]</scope>
    <source>
        <strain evidence="2 3">AM27-17</strain>
    </source>
</reference>
<feature type="signal peptide" evidence="1">
    <location>
        <begin position="1"/>
        <end position="21"/>
    </location>
</feature>
<dbReference type="Pfam" id="PF14298">
    <property type="entry name" value="DUF4374"/>
    <property type="match status" value="1"/>
</dbReference>
<dbReference type="EMBL" id="QSKV01000005">
    <property type="protein sequence ID" value="RHE92429.1"/>
    <property type="molecule type" value="Genomic_DNA"/>
</dbReference>
<keyword evidence="1" id="KW-0732">Signal</keyword>
<dbReference type="Proteomes" id="UP000285650">
    <property type="component" value="Unassembled WGS sequence"/>
</dbReference>
<sequence length="475" mass="51518">MNKKQLVLGLMAAVCTGSVFTSCDDSDPSFKNQNTFKGNYVIPATGGDSENSTTYLMTAESLDEGRISVYGSGKEFRDPATYWVFYNEHYFYAIEYNQGNAGTGGSYYLDANNVPQKKYTYNSLKRFTSYGKWGENVVTVSTGNTAVTDAEGNAAQGFLFNYLNVNDGTNKTNTKDILAENFLGNGEKVTMAGIVEANGKLYTSIVPMGMSHYGVNTWPEHIVDQDYVATGSAGSGSGAYTAGQIPSTQHPDEAFIAIYSGDSFDETPVIASTDKIGFACGRHRSQYYQTIWNDDDGNLYVFSGGYGRTQTGTSETLKKKAQGKLPSGVVRIKKGATAFDDSYYCNLETLAGASGHPLHRCWHVGGDYFLLNFYGCSIEEVASLGTSAPRNELMLFCASEKKLIPITGLPDADQLVSFGTEPYLENGYFYLPIRTNGDDNVSTFYKINSRTGVATSGLVVEADEVATAGKVALMQ</sequence>